<comment type="caution">
    <text evidence="2">The sequence shown here is derived from an EMBL/GenBank/DDBJ whole genome shotgun (WGS) entry which is preliminary data.</text>
</comment>
<evidence type="ECO:0000313" key="2">
    <source>
        <dbReference type="EMBL" id="MFH4982000.1"/>
    </source>
</evidence>
<dbReference type="EMBL" id="JBGFUD010008294">
    <property type="protein sequence ID" value="MFH4982000.1"/>
    <property type="molecule type" value="Genomic_DNA"/>
</dbReference>
<gene>
    <name evidence="2" type="ORF">AB6A40_008709</name>
</gene>
<sequence>MLFAIDKIIMDYYSIFEVMSTKYDIVFLIISLALFTLVSIVHIVTRAAFHPVYQSVILSICFGHSLSLLIISSFELVSFILQEEFLKEINTASSMGDRIIYFTGRI</sequence>
<evidence type="ECO:0000313" key="3">
    <source>
        <dbReference type="Proteomes" id="UP001608902"/>
    </source>
</evidence>
<feature type="transmembrane region" description="Helical" evidence="1">
    <location>
        <begin position="56"/>
        <end position="81"/>
    </location>
</feature>
<feature type="transmembrane region" description="Helical" evidence="1">
    <location>
        <begin position="25"/>
        <end position="44"/>
    </location>
</feature>
<proteinExistence type="predicted"/>
<dbReference type="Proteomes" id="UP001608902">
    <property type="component" value="Unassembled WGS sequence"/>
</dbReference>
<keyword evidence="1" id="KW-1133">Transmembrane helix</keyword>
<name>A0ABD6ER34_9BILA</name>
<reference evidence="2 3" key="1">
    <citation type="submission" date="2024-08" db="EMBL/GenBank/DDBJ databases">
        <title>Gnathostoma spinigerum genome.</title>
        <authorList>
            <person name="Gonzalez-Bertolin B."/>
            <person name="Monzon S."/>
            <person name="Zaballos A."/>
            <person name="Jimenez P."/>
            <person name="Dekumyoy P."/>
            <person name="Varona S."/>
            <person name="Cuesta I."/>
            <person name="Sumanam S."/>
            <person name="Adisakwattana P."/>
            <person name="Gasser R.B."/>
            <person name="Hernandez-Gonzalez A."/>
            <person name="Young N.D."/>
            <person name="Perteguer M.J."/>
        </authorList>
    </citation>
    <scope>NUCLEOTIDE SEQUENCE [LARGE SCALE GENOMIC DNA]</scope>
    <source>
        <strain evidence="2">AL3</strain>
        <tissue evidence="2">Liver</tissue>
    </source>
</reference>
<protein>
    <recommendedName>
        <fullName evidence="4">NADH dehydrogenase subunit 5</fullName>
    </recommendedName>
</protein>
<evidence type="ECO:0008006" key="4">
    <source>
        <dbReference type="Google" id="ProtNLM"/>
    </source>
</evidence>
<accession>A0ABD6ER34</accession>
<organism evidence="2 3">
    <name type="scientific">Gnathostoma spinigerum</name>
    <dbReference type="NCBI Taxonomy" id="75299"/>
    <lineage>
        <taxon>Eukaryota</taxon>
        <taxon>Metazoa</taxon>
        <taxon>Ecdysozoa</taxon>
        <taxon>Nematoda</taxon>
        <taxon>Chromadorea</taxon>
        <taxon>Rhabditida</taxon>
        <taxon>Spirurina</taxon>
        <taxon>Gnathostomatomorpha</taxon>
        <taxon>Gnathostomatoidea</taxon>
        <taxon>Gnathostomatidae</taxon>
        <taxon>Gnathostoma</taxon>
    </lineage>
</organism>
<keyword evidence="3" id="KW-1185">Reference proteome</keyword>
<keyword evidence="1" id="KW-0472">Membrane</keyword>
<keyword evidence="1" id="KW-0812">Transmembrane</keyword>
<dbReference type="AlphaFoldDB" id="A0ABD6ER34"/>
<evidence type="ECO:0000256" key="1">
    <source>
        <dbReference type="SAM" id="Phobius"/>
    </source>
</evidence>